<dbReference type="CDD" id="cd08022">
    <property type="entry name" value="M28_PSMA_like"/>
    <property type="match status" value="1"/>
</dbReference>
<organism evidence="6 7">
    <name type="scientific">Dekkera bruxellensis</name>
    <name type="common">Brettanomyces custersii</name>
    <dbReference type="NCBI Taxonomy" id="5007"/>
    <lineage>
        <taxon>Eukaryota</taxon>
        <taxon>Fungi</taxon>
        <taxon>Dikarya</taxon>
        <taxon>Ascomycota</taxon>
        <taxon>Saccharomycotina</taxon>
        <taxon>Pichiomycetes</taxon>
        <taxon>Pichiales</taxon>
        <taxon>Pichiaceae</taxon>
        <taxon>Brettanomyces</taxon>
    </lineage>
</organism>
<dbReference type="Pfam" id="PF04253">
    <property type="entry name" value="TFR_dimer"/>
    <property type="match status" value="1"/>
</dbReference>
<evidence type="ECO:0000313" key="6">
    <source>
        <dbReference type="EMBL" id="QOU19658.1"/>
    </source>
</evidence>
<dbReference type="EMBL" id="CP063134">
    <property type="protein sequence ID" value="QOU19658.1"/>
    <property type="molecule type" value="Genomic_DNA"/>
</dbReference>
<dbReference type="InterPro" id="IPR039373">
    <property type="entry name" value="Peptidase_M28B"/>
</dbReference>
<dbReference type="InterPro" id="IPR007484">
    <property type="entry name" value="Peptidase_M28"/>
</dbReference>
<evidence type="ECO:0008006" key="8">
    <source>
        <dbReference type="Google" id="ProtNLM"/>
    </source>
</evidence>
<dbReference type="GeneID" id="64575732"/>
<dbReference type="CDD" id="cd02121">
    <property type="entry name" value="PA_GCPII_like"/>
    <property type="match status" value="1"/>
</dbReference>
<dbReference type="SUPFAM" id="SSF52025">
    <property type="entry name" value="PA domain"/>
    <property type="match status" value="1"/>
</dbReference>
<evidence type="ECO:0000259" key="5">
    <source>
        <dbReference type="Pfam" id="PF04389"/>
    </source>
</evidence>
<keyword evidence="3" id="KW-0472">Membrane</keyword>
<proteinExistence type="inferred from homology"/>
<evidence type="ECO:0000256" key="1">
    <source>
        <dbReference type="ARBA" id="ARBA00005634"/>
    </source>
</evidence>
<dbReference type="FunFam" id="3.50.30.30:FF:000008">
    <property type="entry name" value="Glutamate carboxypeptidase 2"/>
    <property type="match status" value="1"/>
</dbReference>
<comment type="similarity">
    <text evidence="1">Belongs to the peptidase M28 family. M28B subfamily.</text>
</comment>
<feature type="domain" description="Transferrin receptor-like dimerisation" evidence="4">
    <location>
        <begin position="719"/>
        <end position="829"/>
    </location>
</feature>
<dbReference type="OrthoDB" id="5841748at2759"/>
<keyword evidence="3" id="KW-0812">Transmembrane</keyword>
<feature type="domain" description="Peptidase M28" evidence="5">
    <location>
        <begin position="444"/>
        <end position="632"/>
    </location>
</feature>
<sequence>MNTPMNEKSAEKQCEKFQDGIGPPQKKHISLKKSIALVGICILLMIQLLAIRYAVNISVIQLTAASSETPSRSFLPRDVLAKAYLAALEENLAGNWSRQYGSEEQLAGTNVAMANWTREKFKQFGWDARVDEYLSYVSYPGEQALSLVEMRGEENEKRGEENERDNEKGIKEGNVERIEKNFEKSIEKAESRETNKESNKRAEKSQTEGTYIHLGTHIQEGTIIHNASFLEDAYDQDQYSQNSRPAFLGYSGSGDVTAEYVFCNYGTREDFATLEQLGVPLAGKIAVMRYGRNFRGLKVKFAQDHNMTAALLFSDPVDDGNVTVAGGVKAYPDGPARNPSSIQRGSVQFLSILPGDPTTPGYAIKPGENKSRSDPYYALPRIPALPLSERDATAILGRISGHGPRVAGWSAGLISGFDYSVGPNPAFRLAVHSHQNATIATLHNVLARVEGRNKNDVIVIGNHRDSWTPSAGDPHSGSAVMLELARGLGDLTKLGWKPQRTIVLASWDGEEYGLLGSTDFATYYAKRLQANVVAYINMDAAVTGPNFNLAASPMLYEVVQSVASELPYSETRTLLDHLRHTHKGTSVVGNLGSGSDYTVFLERLGIPAVDMGFQSAKNSPVYHYHSIYDNYNWMTRYGDPGFKLHNLLARYAGLLVLDIAETKVLRLKTADYAVKLTEFSDAIFAKVPDSWLYTPAFGPGCPYHRNVTVRQIIDNTKISLAKMLAKNQAFDKAAELQQHRYDHWDDLSFWEKVKLVVSIARTNRVLKYYERRFLSKHGLRNRPWFKHVVFVSGRYTGYAGQQLPGMAEALEDGKQHDFVHELVKFDMLVSSLAR</sequence>
<evidence type="ECO:0000313" key="7">
    <source>
        <dbReference type="Proteomes" id="UP000663131"/>
    </source>
</evidence>
<protein>
    <recommendedName>
        <fullName evidence="8">Vacuolar membrane protease</fullName>
    </recommendedName>
</protein>
<reference evidence="6" key="1">
    <citation type="submission" date="2020-10" db="EMBL/GenBank/DDBJ databases">
        <authorList>
            <person name="Palmer J.M."/>
        </authorList>
    </citation>
    <scope>NUCLEOTIDE SEQUENCE</scope>
    <source>
        <strain evidence="6">UCD 2041</strain>
    </source>
</reference>
<name>A0A871R7E3_DEKBR</name>
<dbReference type="SUPFAM" id="SSF47672">
    <property type="entry name" value="Transferrin receptor-like dimerisation domain"/>
    <property type="match status" value="1"/>
</dbReference>
<dbReference type="InterPro" id="IPR046450">
    <property type="entry name" value="PA_dom_sf"/>
</dbReference>
<dbReference type="InterPro" id="IPR036757">
    <property type="entry name" value="TFR-like_dimer_dom_sf"/>
</dbReference>
<dbReference type="Proteomes" id="UP000663131">
    <property type="component" value="Chromosome 6"/>
</dbReference>
<evidence type="ECO:0000259" key="4">
    <source>
        <dbReference type="Pfam" id="PF04253"/>
    </source>
</evidence>
<feature type="transmembrane region" description="Helical" evidence="3">
    <location>
        <begin position="35"/>
        <end position="55"/>
    </location>
</feature>
<gene>
    <name evidence="6" type="ORF">BRETT_003809</name>
</gene>
<dbReference type="GO" id="GO:0004180">
    <property type="term" value="F:carboxypeptidase activity"/>
    <property type="evidence" value="ECO:0007669"/>
    <property type="project" value="TreeGrafter"/>
</dbReference>
<reference evidence="6" key="2">
    <citation type="journal article" name="BMC Genomics">
        <title>New genome assemblies reveal patterns of domestication and adaptation across Brettanomyces (Dekkera) species.</title>
        <authorList>
            <person name="Roach M.J."/>
            <person name="Borneman A.R."/>
        </authorList>
    </citation>
    <scope>NUCLEOTIDE SEQUENCE</scope>
    <source>
        <strain evidence="6">UCD 2041</strain>
    </source>
</reference>
<evidence type="ECO:0000256" key="3">
    <source>
        <dbReference type="SAM" id="Phobius"/>
    </source>
</evidence>
<keyword evidence="3" id="KW-1133">Transmembrane helix</keyword>
<dbReference type="PANTHER" id="PTHR10404:SF46">
    <property type="entry name" value="VACUOLAR PROTEIN SORTING-ASSOCIATED PROTEIN 70"/>
    <property type="match status" value="1"/>
</dbReference>
<dbReference type="Pfam" id="PF04389">
    <property type="entry name" value="Peptidase_M28"/>
    <property type="match status" value="1"/>
</dbReference>
<dbReference type="PANTHER" id="PTHR10404">
    <property type="entry name" value="N-ACETYLATED-ALPHA-LINKED ACIDIC DIPEPTIDASE"/>
    <property type="match status" value="1"/>
</dbReference>
<dbReference type="InterPro" id="IPR007365">
    <property type="entry name" value="TFR-like_dimer_dom"/>
</dbReference>
<dbReference type="KEGG" id="bbrx:BRETT_003809"/>
<dbReference type="Gene3D" id="3.40.630.10">
    <property type="entry name" value="Zn peptidases"/>
    <property type="match status" value="1"/>
</dbReference>
<dbReference type="SUPFAM" id="SSF53187">
    <property type="entry name" value="Zn-dependent exopeptidases"/>
    <property type="match status" value="1"/>
</dbReference>
<dbReference type="Gene3D" id="3.50.30.30">
    <property type="match status" value="1"/>
</dbReference>
<accession>A0A871R7E3</accession>
<feature type="region of interest" description="Disordered" evidence="2">
    <location>
        <begin position="151"/>
        <end position="206"/>
    </location>
</feature>
<dbReference type="FunFam" id="3.40.630.10:FF:000101">
    <property type="entry name" value="N-acetylated alpha-linked acidic dipeptidase like 1"/>
    <property type="match status" value="1"/>
</dbReference>
<dbReference type="Gene3D" id="1.20.930.40">
    <property type="entry name" value="Transferrin receptor-like, dimerisation domain"/>
    <property type="match status" value="1"/>
</dbReference>
<dbReference type="RefSeq" id="XP_041136151.1">
    <property type="nucleotide sequence ID" value="XM_041282312.1"/>
</dbReference>
<dbReference type="AlphaFoldDB" id="A0A871R7E3"/>
<evidence type="ECO:0000256" key="2">
    <source>
        <dbReference type="SAM" id="MobiDB-lite"/>
    </source>
</evidence>